<keyword evidence="2" id="KW-0540">Nuclease</keyword>
<keyword evidence="1" id="KW-0819">tRNA processing</keyword>
<evidence type="ECO:0000256" key="1">
    <source>
        <dbReference type="ARBA" id="ARBA00022694"/>
    </source>
</evidence>
<accession>A0A8J3CH76</accession>
<dbReference type="GO" id="GO:0000049">
    <property type="term" value="F:tRNA binding"/>
    <property type="evidence" value="ECO:0007669"/>
    <property type="project" value="InterPro"/>
</dbReference>
<proteinExistence type="predicted"/>
<evidence type="ECO:0000256" key="4">
    <source>
        <dbReference type="ARBA" id="ARBA00022801"/>
    </source>
</evidence>
<comment type="caution">
    <text evidence="6">The sequence shown here is derived from an EMBL/GenBank/DDBJ whole genome shotgun (WGS) entry which is preliminary data.</text>
</comment>
<organism evidence="6 7">
    <name type="scientific">Formosimonas limnophila</name>
    <dbReference type="NCBI Taxonomy" id="1384487"/>
    <lineage>
        <taxon>Bacteria</taxon>
        <taxon>Pseudomonadati</taxon>
        <taxon>Pseudomonadota</taxon>
        <taxon>Betaproteobacteria</taxon>
        <taxon>Burkholderiales</taxon>
        <taxon>Burkholderiaceae</taxon>
        <taxon>Formosimonas</taxon>
    </lineage>
</organism>
<reference evidence="6" key="1">
    <citation type="journal article" date="2014" name="Int. J. Syst. Evol. Microbiol.">
        <title>Complete genome sequence of Corynebacterium casei LMG S-19264T (=DSM 44701T), isolated from a smear-ripened cheese.</title>
        <authorList>
            <consortium name="US DOE Joint Genome Institute (JGI-PGF)"/>
            <person name="Walter F."/>
            <person name="Albersmeier A."/>
            <person name="Kalinowski J."/>
            <person name="Ruckert C."/>
        </authorList>
    </citation>
    <scope>NUCLEOTIDE SEQUENCE</scope>
    <source>
        <strain evidence="6">KCTC 32501</strain>
    </source>
</reference>
<dbReference type="Gene3D" id="3.30.230.10">
    <property type="match status" value="1"/>
</dbReference>
<evidence type="ECO:0000313" key="6">
    <source>
        <dbReference type="EMBL" id="GHA73161.1"/>
    </source>
</evidence>
<evidence type="ECO:0000256" key="2">
    <source>
        <dbReference type="ARBA" id="ARBA00022722"/>
    </source>
</evidence>
<dbReference type="GO" id="GO:0008033">
    <property type="term" value="P:tRNA processing"/>
    <property type="evidence" value="ECO:0007669"/>
    <property type="project" value="UniProtKB-KW"/>
</dbReference>
<dbReference type="AlphaFoldDB" id="A0A8J3CH76"/>
<protein>
    <submittedName>
        <fullName evidence="6">Uncharacterized protein</fullName>
    </submittedName>
</protein>
<reference evidence="6" key="2">
    <citation type="submission" date="2020-09" db="EMBL/GenBank/DDBJ databases">
        <authorList>
            <person name="Sun Q."/>
            <person name="Kim S."/>
        </authorList>
    </citation>
    <scope>NUCLEOTIDE SEQUENCE</scope>
    <source>
        <strain evidence="6">KCTC 32501</strain>
    </source>
</reference>
<evidence type="ECO:0000256" key="3">
    <source>
        <dbReference type="ARBA" id="ARBA00022759"/>
    </source>
</evidence>
<keyword evidence="3" id="KW-0255">Endonuclease</keyword>
<dbReference type="Proteomes" id="UP000614287">
    <property type="component" value="Unassembled WGS sequence"/>
</dbReference>
<gene>
    <name evidence="6" type="ORF">GCM10009007_12540</name>
</gene>
<evidence type="ECO:0000256" key="5">
    <source>
        <dbReference type="ARBA" id="ARBA00022884"/>
    </source>
</evidence>
<keyword evidence="7" id="KW-1185">Reference proteome</keyword>
<dbReference type="InterPro" id="IPR000100">
    <property type="entry name" value="RNase_P"/>
</dbReference>
<dbReference type="SUPFAM" id="SSF54211">
    <property type="entry name" value="Ribosomal protein S5 domain 2-like"/>
    <property type="match status" value="1"/>
</dbReference>
<name>A0A8J3CH76_9BURK</name>
<evidence type="ECO:0000313" key="7">
    <source>
        <dbReference type="Proteomes" id="UP000614287"/>
    </source>
</evidence>
<dbReference type="InterPro" id="IPR014721">
    <property type="entry name" value="Ribsml_uS5_D2-typ_fold_subgr"/>
</dbReference>
<keyword evidence="5" id="KW-0694">RNA-binding</keyword>
<dbReference type="Pfam" id="PF00825">
    <property type="entry name" value="Ribonuclease_P"/>
    <property type="match status" value="1"/>
</dbReference>
<dbReference type="InterPro" id="IPR020568">
    <property type="entry name" value="Ribosomal_Su5_D2-typ_SF"/>
</dbReference>
<dbReference type="EMBL" id="BMZG01000006">
    <property type="protein sequence ID" value="GHA73161.1"/>
    <property type="molecule type" value="Genomic_DNA"/>
</dbReference>
<keyword evidence="4" id="KW-0378">Hydrolase</keyword>
<dbReference type="GO" id="GO:0004526">
    <property type="term" value="F:ribonuclease P activity"/>
    <property type="evidence" value="ECO:0007669"/>
    <property type="project" value="InterPro"/>
</dbReference>
<sequence length="114" mass="12986">MRICAQTADFALHFCATSPRFPAPLTQPWAQLGLVIPKKLAKRAVTRNTLKRLSREHFRLRADGLADGLWVVRLRSKVSQKPLSSNQKRLWAEELCTLFDAGQQFVLERQAARS</sequence>